<protein>
    <submittedName>
        <fullName evidence="1">Uncharacterized protein</fullName>
    </submittedName>
</protein>
<reference evidence="1 2" key="1">
    <citation type="submission" date="2019-06" db="EMBL/GenBank/DDBJ databases">
        <authorList>
            <person name="Livingstone P."/>
            <person name="Whitworth D."/>
        </authorList>
    </citation>
    <scope>NUCLEOTIDE SEQUENCE [LARGE SCALE GENOMIC DNA]</scope>
    <source>
        <strain evidence="1 2">AM401</strain>
    </source>
</reference>
<proteinExistence type="predicted"/>
<accession>A0A540X4D0</accession>
<dbReference type="RefSeq" id="WP_141642202.1">
    <property type="nucleotide sequence ID" value="NZ_VIFM01000029.1"/>
</dbReference>
<sequence length="102" mass="11140">MTVLVARKGGPCAACGAPILEGERISYELAIGPRHLACADRTPELRRNRYAARCSVCGFLVRKGRGRLDVSETCEDGAFSRVWRVFCSDVAACNQRLAPSPR</sequence>
<evidence type="ECO:0000313" key="1">
    <source>
        <dbReference type="EMBL" id="TQF16107.1"/>
    </source>
</evidence>
<keyword evidence="2" id="KW-1185">Reference proteome</keyword>
<dbReference type="OrthoDB" id="5516936at2"/>
<dbReference type="Proteomes" id="UP000315369">
    <property type="component" value="Unassembled WGS sequence"/>
</dbReference>
<comment type="caution">
    <text evidence="1">The sequence shown here is derived from an EMBL/GenBank/DDBJ whole genome shotgun (WGS) entry which is preliminary data.</text>
</comment>
<name>A0A540X4D0_9BACT</name>
<dbReference type="AlphaFoldDB" id="A0A540X4D0"/>
<gene>
    <name evidence="1" type="ORF">FJV41_09965</name>
</gene>
<organism evidence="1 2">
    <name type="scientific">Myxococcus llanfairpwllgwyngyllgogerychwyrndrobwllllantysiliogogogochensis</name>
    <dbReference type="NCBI Taxonomy" id="2590453"/>
    <lineage>
        <taxon>Bacteria</taxon>
        <taxon>Pseudomonadati</taxon>
        <taxon>Myxococcota</taxon>
        <taxon>Myxococcia</taxon>
        <taxon>Myxococcales</taxon>
        <taxon>Cystobacterineae</taxon>
        <taxon>Myxococcaceae</taxon>
        <taxon>Myxococcus</taxon>
    </lineage>
</organism>
<dbReference type="EMBL" id="VIFM01000029">
    <property type="protein sequence ID" value="TQF16107.1"/>
    <property type="molecule type" value="Genomic_DNA"/>
</dbReference>
<evidence type="ECO:0000313" key="2">
    <source>
        <dbReference type="Proteomes" id="UP000315369"/>
    </source>
</evidence>